<organism evidence="3">
    <name type="scientific">Caldilinea aerophila</name>
    <dbReference type="NCBI Taxonomy" id="133453"/>
    <lineage>
        <taxon>Bacteria</taxon>
        <taxon>Bacillati</taxon>
        <taxon>Chloroflexota</taxon>
        <taxon>Caldilineae</taxon>
        <taxon>Caldilineales</taxon>
        <taxon>Caldilineaceae</taxon>
        <taxon>Caldilinea</taxon>
    </lineage>
</organism>
<accession>A0A7C1JYP3</accession>
<dbReference type="PANTHER" id="PTHR42949:SF3">
    <property type="entry name" value="ANAEROBIC GLYCEROL-3-PHOSPHATE DEHYDROGENASE SUBUNIT B"/>
    <property type="match status" value="1"/>
</dbReference>
<dbReference type="InterPro" id="IPR036188">
    <property type="entry name" value="FAD/NAD-bd_sf"/>
</dbReference>
<dbReference type="InterPro" id="IPR023753">
    <property type="entry name" value="FAD/NAD-binding_dom"/>
</dbReference>
<dbReference type="PRINTS" id="PR00368">
    <property type="entry name" value="FADPNR"/>
</dbReference>
<comment type="caution">
    <text evidence="3">The sequence shown here is derived from an EMBL/GenBank/DDBJ whole genome shotgun (WGS) entry which is preliminary data.</text>
</comment>
<dbReference type="EMBL" id="DSMG01000119">
    <property type="protein sequence ID" value="HDX32190.1"/>
    <property type="molecule type" value="Genomic_DNA"/>
</dbReference>
<dbReference type="InterPro" id="IPR051691">
    <property type="entry name" value="Metab_Enz_Cyan_OpOx_G3PDH"/>
</dbReference>
<dbReference type="SUPFAM" id="SSF51905">
    <property type="entry name" value="FAD/NAD(P)-binding domain"/>
    <property type="match status" value="1"/>
</dbReference>
<keyword evidence="1" id="KW-0560">Oxidoreductase</keyword>
<protein>
    <submittedName>
        <fullName evidence="3">FAD-dependent oxidoreductase</fullName>
    </submittedName>
</protein>
<dbReference type="PRINTS" id="PR00469">
    <property type="entry name" value="PNDRDTASEII"/>
</dbReference>
<dbReference type="GO" id="GO:0016491">
    <property type="term" value="F:oxidoreductase activity"/>
    <property type="evidence" value="ECO:0007669"/>
    <property type="project" value="UniProtKB-KW"/>
</dbReference>
<dbReference type="PANTHER" id="PTHR42949">
    <property type="entry name" value="ANAEROBIC GLYCEROL-3-PHOSPHATE DEHYDROGENASE SUBUNIT B"/>
    <property type="match status" value="1"/>
</dbReference>
<dbReference type="Gene3D" id="3.50.50.60">
    <property type="entry name" value="FAD/NAD(P)-binding domain"/>
    <property type="match status" value="2"/>
</dbReference>
<gene>
    <name evidence="3" type="ORF">ENQ20_12010</name>
</gene>
<feature type="domain" description="FAD/NAD(P)-binding" evidence="2">
    <location>
        <begin position="13"/>
        <end position="308"/>
    </location>
</feature>
<evidence type="ECO:0000313" key="3">
    <source>
        <dbReference type="EMBL" id="HDX32190.1"/>
    </source>
</evidence>
<reference evidence="3" key="1">
    <citation type="journal article" date="2020" name="mSystems">
        <title>Genome- and Community-Level Interaction Insights into Carbon Utilization and Element Cycling Functions of Hydrothermarchaeota in Hydrothermal Sediment.</title>
        <authorList>
            <person name="Zhou Z."/>
            <person name="Liu Y."/>
            <person name="Xu W."/>
            <person name="Pan J."/>
            <person name="Luo Z.H."/>
            <person name="Li M."/>
        </authorList>
    </citation>
    <scope>NUCLEOTIDE SEQUENCE [LARGE SCALE GENOMIC DNA]</scope>
    <source>
        <strain evidence="3">SpSt-289</strain>
    </source>
</reference>
<proteinExistence type="predicted"/>
<evidence type="ECO:0000259" key="2">
    <source>
        <dbReference type="Pfam" id="PF07992"/>
    </source>
</evidence>
<dbReference type="AlphaFoldDB" id="A0A7C1JYP3"/>
<evidence type="ECO:0000256" key="1">
    <source>
        <dbReference type="ARBA" id="ARBA00023002"/>
    </source>
</evidence>
<sequence>MITSNPRYLRGSYDVIVVGGGPAGLEAAVAAQETGAEHVLVVDREPEAGGILLQCIHVGFGLHRFGEELTGPEYAQRVVAQALAHRIDIVTDAFVLDVDSQRRVKLMTREEGVSLVEARAVVLAMGARERTRAAVRIPGARPAGIFTAGMAQRLVNLYGLLPGRRAVILGSGDIGLIMARRLTLEGVEVAGVFELMPHPNGLNRNIVQCLHDFDIPLHLSTTVVEIHGHHRVEKVTVAPVDVDLRPQMERAWEVACDTVLISIGLIPENELSEQLRLRMDPVTRGPVVTSAMECSLNGVFACGNVVHIHDLVDFVSAEAMLAGRSAGLFAIGAPLRPDNVRLLPGENVAYCVPHTISTEREHAVYMRTRRMLEGCKLRLVAPDGRILYEKRLRYVFPAEMVNLKLKPAILQHFHDDALRIDIVGRSAER</sequence>
<dbReference type="Pfam" id="PF07992">
    <property type="entry name" value="Pyr_redox_2"/>
    <property type="match status" value="1"/>
</dbReference>
<name>A0A7C1JYP3_9CHLR</name>